<dbReference type="InterPro" id="IPR000504">
    <property type="entry name" value="RRM_dom"/>
</dbReference>
<dbReference type="FunFam" id="3.30.70.330:FF:001147">
    <property type="entry name" value="Pre-rRNA-processing protein esf-2"/>
    <property type="match status" value="1"/>
</dbReference>
<dbReference type="OMA" id="TRKHNDF"/>
<organism evidence="12 13">
    <name type="scientific">Scytalidium lignicola</name>
    <name type="common">Hyphomycete</name>
    <dbReference type="NCBI Taxonomy" id="5539"/>
    <lineage>
        <taxon>Eukaryota</taxon>
        <taxon>Fungi</taxon>
        <taxon>Dikarya</taxon>
        <taxon>Ascomycota</taxon>
        <taxon>Pezizomycotina</taxon>
        <taxon>Leotiomycetes</taxon>
        <taxon>Leotiomycetes incertae sedis</taxon>
        <taxon>Scytalidium</taxon>
    </lineage>
</organism>
<dbReference type="Gene3D" id="3.30.70.330">
    <property type="match status" value="1"/>
</dbReference>
<dbReference type="GO" id="GO:0005730">
    <property type="term" value="C:nucleolus"/>
    <property type="evidence" value="ECO:0007669"/>
    <property type="project" value="UniProtKB-SubCell"/>
</dbReference>
<keyword evidence="5 9" id="KW-0694">RNA-binding</keyword>
<dbReference type="Pfam" id="PF00076">
    <property type="entry name" value="RRM_1"/>
    <property type="match status" value="1"/>
</dbReference>
<evidence type="ECO:0000259" key="11">
    <source>
        <dbReference type="PROSITE" id="PS50102"/>
    </source>
</evidence>
<dbReference type="EMBL" id="NCSJ02000031">
    <property type="protein sequence ID" value="RFU33732.1"/>
    <property type="molecule type" value="Genomic_DNA"/>
</dbReference>
<feature type="region of interest" description="Disordered" evidence="10">
    <location>
        <begin position="1"/>
        <end position="93"/>
    </location>
</feature>
<feature type="compositionally biased region" description="Basic and acidic residues" evidence="10">
    <location>
        <begin position="24"/>
        <end position="47"/>
    </location>
</feature>
<evidence type="ECO:0000313" key="12">
    <source>
        <dbReference type="EMBL" id="RFU33732.1"/>
    </source>
</evidence>
<comment type="function">
    <text evidence="7">Involved in the small subunit (SSU) processome assembly and function, and in the 18S rRNA synthesis. Required for the early cleavages at sites A0, A1 and A2.</text>
</comment>
<keyword evidence="4" id="KW-0698">rRNA processing</keyword>
<evidence type="ECO:0000256" key="7">
    <source>
        <dbReference type="ARBA" id="ARBA00025024"/>
    </source>
</evidence>
<dbReference type="InterPro" id="IPR034353">
    <property type="entry name" value="ABT1/ESF2_RRM"/>
</dbReference>
<evidence type="ECO:0000256" key="10">
    <source>
        <dbReference type="SAM" id="MobiDB-lite"/>
    </source>
</evidence>
<dbReference type="GO" id="GO:0000447">
    <property type="term" value="P:endonucleolytic cleavage in ITS1 to separate SSU-rRNA from 5.8S rRNA and LSU-rRNA from tricistronic rRNA transcript (SSU-rRNA, 5.8S rRNA, LSU-rRNA)"/>
    <property type="evidence" value="ECO:0007669"/>
    <property type="project" value="TreeGrafter"/>
</dbReference>
<feature type="non-terminal residue" evidence="12">
    <location>
        <position position="1"/>
    </location>
</feature>
<evidence type="ECO:0000256" key="5">
    <source>
        <dbReference type="ARBA" id="ARBA00022884"/>
    </source>
</evidence>
<evidence type="ECO:0000313" key="13">
    <source>
        <dbReference type="Proteomes" id="UP000258309"/>
    </source>
</evidence>
<keyword evidence="3" id="KW-0690">Ribosome biogenesis</keyword>
<sequence>MTTRKLNEFLDVSDSDEDNGSGYDSEREDLRKGARESKRQRVEREVSEEHEEEEEDEEEDEKDGHEKEHNIPEDSEPESPGKKAEGKKESHKLPKLVVELPGVTKPLSKKNLVATEAAIKRSGVIYMSRIPPFMKPAKLRSLLEPWGPINRIFLTPEDPASYSRRVRNGGNRKRSFTDGWIEFTNKARAKEAVTLLNARIIGGKKGTYYHDDVWNLRYLKGFKWHNLTDQIAAENAERASRMQAEISKTSRENKQFVQNVERAKMLEGIESKKAAKRRKEEGVDIVGNTNEKEDLKVGLKGERARQFKQTLLAPKTRIEDQPEDVKRVLSKIF</sequence>
<dbReference type="PANTHER" id="PTHR12311:SF7">
    <property type="entry name" value="ACTIVATOR OF BASAL TRANSCRIPTION 1"/>
    <property type="match status" value="1"/>
</dbReference>
<dbReference type="PANTHER" id="PTHR12311">
    <property type="entry name" value="ACTIVATOR OF BASAL TRANSCRIPTION 1"/>
    <property type="match status" value="1"/>
</dbReference>
<dbReference type="Proteomes" id="UP000258309">
    <property type="component" value="Unassembled WGS sequence"/>
</dbReference>
<feature type="compositionally biased region" description="Basic and acidic residues" evidence="10">
    <location>
        <begin position="62"/>
        <end position="72"/>
    </location>
</feature>
<dbReference type="CDD" id="cd12263">
    <property type="entry name" value="RRM_ABT1_like"/>
    <property type="match status" value="1"/>
</dbReference>
<reference evidence="12 13" key="1">
    <citation type="submission" date="2018-05" db="EMBL/GenBank/DDBJ databases">
        <title>Draft genome sequence of Scytalidium lignicola DSM 105466, a ubiquitous saprotrophic fungus.</title>
        <authorList>
            <person name="Buettner E."/>
            <person name="Gebauer A.M."/>
            <person name="Hofrichter M."/>
            <person name="Liers C."/>
            <person name="Kellner H."/>
        </authorList>
    </citation>
    <scope>NUCLEOTIDE SEQUENCE [LARGE SCALE GENOMIC DNA]</scope>
    <source>
        <strain evidence="12 13">DSM 105466</strain>
    </source>
</reference>
<evidence type="ECO:0000256" key="3">
    <source>
        <dbReference type="ARBA" id="ARBA00022517"/>
    </source>
</evidence>
<comment type="caution">
    <text evidence="12">The sequence shown here is derived from an EMBL/GenBank/DDBJ whole genome shotgun (WGS) entry which is preliminary data.</text>
</comment>
<keyword evidence="6" id="KW-0539">Nucleus</keyword>
<comment type="subcellular location">
    <subcellularLocation>
        <location evidence="1">Nucleus</location>
        <location evidence="1">Nucleolus</location>
    </subcellularLocation>
</comment>
<proteinExistence type="inferred from homology"/>
<dbReference type="AlphaFoldDB" id="A0A3E2HKM2"/>
<dbReference type="GO" id="GO:0003723">
    <property type="term" value="F:RNA binding"/>
    <property type="evidence" value="ECO:0007669"/>
    <property type="project" value="UniProtKB-UniRule"/>
</dbReference>
<feature type="compositionally biased region" description="Acidic residues" evidence="10">
    <location>
        <begin position="48"/>
        <end position="61"/>
    </location>
</feature>
<dbReference type="InterPro" id="IPR012677">
    <property type="entry name" value="Nucleotide-bd_a/b_plait_sf"/>
</dbReference>
<feature type="compositionally biased region" description="Basic and acidic residues" evidence="10">
    <location>
        <begin position="79"/>
        <end position="92"/>
    </location>
</feature>
<dbReference type="InterPro" id="IPR039119">
    <property type="entry name" value="ABT1/Esf2"/>
</dbReference>
<comment type="similarity">
    <text evidence="2">Belongs to the ESF2/ABP1 family.</text>
</comment>
<protein>
    <recommendedName>
        <fullName evidence="8">18S rRNA factor 2</fullName>
    </recommendedName>
</protein>
<dbReference type="OrthoDB" id="287393at2759"/>
<evidence type="ECO:0000256" key="2">
    <source>
        <dbReference type="ARBA" id="ARBA00005819"/>
    </source>
</evidence>
<accession>A0A3E2HKM2</accession>
<name>A0A3E2HKM2_SCYLI</name>
<feature type="non-terminal residue" evidence="12">
    <location>
        <position position="333"/>
    </location>
</feature>
<dbReference type="InterPro" id="IPR035979">
    <property type="entry name" value="RBD_domain_sf"/>
</dbReference>
<dbReference type="STRING" id="5539.A0A3E2HKM2"/>
<dbReference type="GO" id="GO:0000480">
    <property type="term" value="P:endonucleolytic cleavage in 5'-ETS of tricistronic rRNA transcript (SSU-rRNA, 5.8S rRNA, LSU-rRNA)"/>
    <property type="evidence" value="ECO:0007669"/>
    <property type="project" value="TreeGrafter"/>
</dbReference>
<dbReference type="GO" id="GO:0034462">
    <property type="term" value="P:small-subunit processome assembly"/>
    <property type="evidence" value="ECO:0007669"/>
    <property type="project" value="TreeGrafter"/>
</dbReference>
<dbReference type="SUPFAM" id="SSF54928">
    <property type="entry name" value="RNA-binding domain, RBD"/>
    <property type="match status" value="1"/>
</dbReference>
<evidence type="ECO:0000256" key="9">
    <source>
        <dbReference type="PROSITE-ProRule" id="PRU00176"/>
    </source>
</evidence>
<evidence type="ECO:0000256" key="4">
    <source>
        <dbReference type="ARBA" id="ARBA00022552"/>
    </source>
</evidence>
<evidence type="ECO:0000256" key="8">
    <source>
        <dbReference type="ARBA" id="ARBA00032634"/>
    </source>
</evidence>
<dbReference type="PROSITE" id="PS50102">
    <property type="entry name" value="RRM"/>
    <property type="match status" value="1"/>
</dbReference>
<evidence type="ECO:0000256" key="1">
    <source>
        <dbReference type="ARBA" id="ARBA00004604"/>
    </source>
</evidence>
<evidence type="ECO:0000256" key="6">
    <source>
        <dbReference type="ARBA" id="ARBA00023242"/>
    </source>
</evidence>
<dbReference type="GO" id="GO:0000472">
    <property type="term" value="P:endonucleolytic cleavage to generate mature 5'-end of SSU-rRNA from (SSU-rRNA, 5.8S rRNA, LSU-rRNA)"/>
    <property type="evidence" value="ECO:0007669"/>
    <property type="project" value="TreeGrafter"/>
</dbReference>
<gene>
    <name evidence="12" type="ORF">B7463_g2598</name>
</gene>
<keyword evidence="13" id="KW-1185">Reference proteome</keyword>
<feature type="domain" description="RRM" evidence="11">
    <location>
        <begin position="123"/>
        <end position="205"/>
    </location>
</feature>